<dbReference type="InterPro" id="IPR000182">
    <property type="entry name" value="GNAT_dom"/>
</dbReference>
<dbReference type="Proteomes" id="UP000228948">
    <property type="component" value="Chromosome"/>
</dbReference>
<dbReference type="Pfam" id="PF13673">
    <property type="entry name" value="Acetyltransf_10"/>
    <property type="match status" value="1"/>
</dbReference>
<reference evidence="2 3" key="1">
    <citation type="submission" date="2017-11" db="EMBL/GenBank/DDBJ databases">
        <title>Revised Sequence and Annotation of the Rhodobaca barguzinensis strain alga05 Genome.</title>
        <authorList>
            <person name="Kopejtka K."/>
            <person name="Tomasch J.M."/>
            <person name="Bunk B."/>
            <person name="Koblizek M."/>
        </authorList>
    </citation>
    <scope>NUCLEOTIDE SEQUENCE [LARGE SCALE GENOMIC DNA]</scope>
    <source>
        <strain evidence="3">alga05</strain>
    </source>
</reference>
<dbReference type="PANTHER" id="PTHR43451">
    <property type="entry name" value="ACETYLTRANSFERASE (GNAT) FAMILY PROTEIN"/>
    <property type="match status" value="1"/>
</dbReference>
<dbReference type="GO" id="GO:0016747">
    <property type="term" value="F:acyltransferase activity, transferring groups other than amino-acyl groups"/>
    <property type="evidence" value="ECO:0007669"/>
    <property type="project" value="InterPro"/>
</dbReference>
<feature type="domain" description="N-acetyltransferase" evidence="1">
    <location>
        <begin position="1"/>
        <end position="156"/>
    </location>
</feature>
<keyword evidence="2" id="KW-0808">Transferase</keyword>
<dbReference type="CDD" id="cd04301">
    <property type="entry name" value="NAT_SF"/>
    <property type="match status" value="1"/>
</dbReference>
<evidence type="ECO:0000259" key="1">
    <source>
        <dbReference type="PROSITE" id="PS51186"/>
    </source>
</evidence>
<protein>
    <submittedName>
        <fullName evidence="2">GNAT family N-acetyltransferase</fullName>
    </submittedName>
</protein>
<proteinExistence type="predicted"/>
<dbReference type="Gene3D" id="3.40.630.30">
    <property type="match status" value="1"/>
</dbReference>
<accession>A0A2K8KE48</accession>
<sequence>MKIRNFKPDDAASLASIFHEAVRAVGRKDYGKAQVEVWSPQPVPADKFLARVSDGRFVFVAVNENDKPIAFIELEENGHIDCFYCHPDAAGTGVGTALFEQLESAALAAGLSRLYVEASEAARRFFLGKGFSLIKRRDFERNNVQIHNYLMEKNFR</sequence>
<evidence type="ECO:0000313" key="3">
    <source>
        <dbReference type="Proteomes" id="UP000228948"/>
    </source>
</evidence>
<dbReference type="SUPFAM" id="SSF55729">
    <property type="entry name" value="Acyl-CoA N-acyltransferases (Nat)"/>
    <property type="match status" value="1"/>
</dbReference>
<evidence type="ECO:0000313" key="2">
    <source>
        <dbReference type="EMBL" id="ATX65048.1"/>
    </source>
</evidence>
<dbReference type="PROSITE" id="PS51186">
    <property type="entry name" value="GNAT"/>
    <property type="match status" value="1"/>
</dbReference>
<dbReference type="RefSeq" id="WP_071479636.1">
    <property type="nucleotide sequence ID" value="NZ_CP024899.1"/>
</dbReference>
<dbReference type="InterPro" id="IPR016181">
    <property type="entry name" value="Acyl_CoA_acyltransferase"/>
</dbReference>
<organism evidence="2 3">
    <name type="scientific">Roseinatronobacter bogoriensis subsp. barguzinensis</name>
    <dbReference type="NCBI Taxonomy" id="441209"/>
    <lineage>
        <taxon>Bacteria</taxon>
        <taxon>Pseudomonadati</taxon>
        <taxon>Pseudomonadota</taxon>
        <taxon>Alphaproteobacteria</taxon>
        <taxon>Rhodobacterales</taxon>
        <taxon>Paracoccaceae</taxon>
        <taxon>Roseinatronobacter</taxon>
    </lineage>
</organism>
<dbReference type="OrthoDB" id="9789081at2"/>
<dbReference type="InterPro" id="IPR052564">
    <property type="entry name" value="N-acetyltrans/Recomb-assoc"/>
</dbReference>
<name>A0A2K8KE48_9RHOB</name>
<dbReference type="KEGG" id="rbg:BG454_03720"/>
<dbReference type="AlphaFoldDB" id="A0A2K8KE48"/>
<dbReference type="PANTHER" id="PTHR43451:SF1">
    <property type="entry name" value="ACETYLTRANSFERASE"/>
    <property type="match status" value="1"/>
</dbReference>
<dbReference type="EMBL" id="CP024899">
    <property type="protein sequence ID" value="ATX65048.1"/>
    <property type="molecule type" value="Genomic_DNA"/>
</dbReference>
<gene>
    <name evidence="2" type="ORF">BG454_03720</name>
</gene>
<keyword evidence="3" id="KW-1185">Reference proteome</keyword>